<organism evidence="2 3">
    <name type="scientific">Lentinula raphanica</name>
    <dbReference type="NCBI Taxonomy" id="153919"/>
    <lineage>
        <taxon>Eukaryota</taxon>
        <taxon>Fungi</taxon>
        <taxon>Dikarya</taxon>
        <taxon>Basidiomycota</taxon>
        <taxon>Agaricomycotina</taxon>
        <taxon>Agaricomycetes</taxon>
        <taxon>Agaricomycetidae</taxon>
        <taxon>Agaricales</taxon>
        <taxon>Marasmiineae</taxon>
        <taxon>Omphalotaceae</taxon>
        <taxon>Lentinula</taxon>
    </lineage>
</organism>
<evidence type="ECO:0000313" key="2">
    <source>
        <dbReference type="EMBL" id="KAJ3845166.1"/>
    </source>
</evidence>
<sequence>MFDSWDGKTTIPSRDRNVDSDGDSSGIRHHNVSVRPMSDVVGSALYVSQPLTFSQLYLQSDEEPMMYPLEPALGSPVTLGSRQNLQRSIRAGGRGSVVRVIGSQLVTVLRDDQTTIRRSTLSAIARQFTEQKSTWMDGEHPEVDLVDEDEEEREKQREHRSKAEKVLALLRLEQEKLEKEEQEEGGPSEGSGKSKLNDEESVRRERVKARICLELDILAAENDTEHNEGEKEEEWHFDQDSITSSRWAWDEMSDRTHRYREEMRDLVSKFKEAEAKVWKEIIDRYKPSSLSDTNIAGSSNDLGREPFASLTNSQLRGNRYEILCLQAKRQRQLDECIEVQSQW</sequence>
<evidence type="ECO:0000256" key="1">
    <source>
        <dbReference type="SAM" id="MobiDB-lite"/>
    </source>
</evidence>
<name>A0AA38PMG0_9AGAR</name>
<protein>
    <submittedName>
        <fullName evidence="2">Uncharacterized protein</fullName>
    </submittedName>
</protein>
<keyword evidence="3" id="KW-1185">Reference proteome</keyword>
<accession>A0AA38PMG0</accession>
<proteinExistence type="predicted"/>
<dbReference type="EMBL" id="MU805940">
    <property type="protein sequence ID" value="KAJ3845166.1"/>
    <property type="molecule type" value="Genomic_DNA"/>
</dbReference>
<comment type="caution">
    <text evidence="2">The sequence shown here is derived from an EMBL/GenBank/DDBJ whole genome shotgun (WGS) entry which is preliminary data.</text>
</comment>
<feature type="region of interest" description="Disordered" evidence="1">
    <location>
        <begin position="1"/>
        <end position="31"/>
    </location>
</feature>
<gene>
    <name evidence="2" type="ORF">F5878DRAFT_599917</name>
</gene>
<dbReference type="Proteomes" id="UP001163846">
    <property type="component" value="Unassembled WGS sequence"/>
</dbReference>
<feature type="region of interest" description="Disordered" evidence="1">
    <location>
        <begin position="177"/>
        <end position="201"/>
    </location>
</feature>
<dbReference type="AlphaFoldDB" id="A0AA38PMG0"/>
<reference evidence="2" key="1">
    <citation type="submission" date="2022-08" db="EMBL/GenBank/DDBJ databases">
        <authorList>
            <consortium name="DOE Joint Genome Institute"/>
            <person name="Min B."/>
            <person name="Riley R."/>
            <person name="Sierra-Patev S."/>
            <person name="Naranjo-Ortiz M."/>
            <person name="Looney B."/>
            <person name="Konkel Z."/>
            <person name="Slot J.C."/>
            <person name="Sakamoto Y."/>
            <person name="Steenwyk J.L."/>
            <person name="Rokas A."/>
            <person name="Carro J."/>
            <person name="Camarero S."/>
            <person name="Ferreira P."/>
            <person name="Molpeceres G."/>
            <person name="Ruiz-Duenas F.J."/>
            <person name="Serrano A."/>
            <person name="Henrissat B."/>
            <person name="Drula E."/>
            <person name="Hughes K.W."/>
            <person name="Mata J.L."/>
            <person name="Ishikawa N.K."/>
            <person name="Vargas-Isla R."/>
            <person name="Ushijima S."/>
            <person name="Smith C.A."/>
            <person name="Ahrendt S."/>
            <person name="Andreopoulos W."/>
            <person name="He G."/>
            <person name="Labutti K."/>
            <person name="Lipzen A."/>
            <person name="Ng V."/>
            <person name="Sandor L."/>
            <person name="Barry K."/>
            <person name="Martinez A.T."/>
            <person name="Xiao Y."/>
            <person name="Gibbons J.G."/>
            <person name="Terashima K."/>
            <person name="Hibbett D.S."/>
            <person name="Grigoriev I.V."/>
        </authorList>
    </citation>
    <scope>NUCLEOTIDE SEQUENCE</scope>
    <source>
        <strain evidence="2">TFB9207</strain>
    </source>
</reference>
<evidence type="ECO:0000313" key="3">
    <source>
        <dbReference type="Proteomes" id="UP001163846"/>
    </source>
</evidence>
<feature type="region of interest" description="Disordered" evidence="1">
    <location>
        <begin position="132"/>
        <end position="161"/>
    </location>
</feature>